<organism evidence="3 4">
    <name type="scientific">Candidatus Kaiserbacteria bacterium RIFCSPHIGHO2_01_FULL_56_24</name>
    <dbReference type="NCBI Taxonomy" id="1798487"/>
    <lineage>
        <taxon>Bacteria</taxon>
        <taxon>Candidatus Kaiseribacteriota</taxon>
    </lineage>
</organism>
<dbReference type="SUPFAM" id="SSF48452">
    <property type="entry name" value="TPR-like"/>
    <property type="match status" value="1"/>
</dbReference>
<keyword evidence="2" id="KW-1133">Transmembrane helix</keyword>
<sequence>MTNTKNIFIIVIILIFLAGGAWWYTQKGSFILPIASGDTVASWDFQGAREGNAQLEGQTRDEITRLEGMLGGDQSGKDDEPTDYDIYVGIANQYEMLGDGETERGYLEKALTIDSAKTGLAWHNLGSLMSRLGAFNTARIAYAKAVEAQPQVSSFHLSRIQFLTDHFAADTSAVDGAFAEASARFGDDASILQLQAAWFEESDRTPEAITALTKMKTLMPSDAHAGIDAEITRLQNR</sequence>
<keyword evidence="2" id="KW-0472">Membrane</keyword>
<comment type="caution">
    <text evidence="3">The sequence shown here is derived from an EMBL/GenBank/DDBJ whole genome shotgun (WGS) entry which is preliminary data.</text>
</comment>
<dbReference type="AlphaFoldDB" id="A0A1F6DB25"/>
<dbReference type="InterPro" id="IPR019734">
    <property type="entry name" value="TPR_rpt"/>
</dbReference>
<keyword evidence="1" id="KW-0802">TPR repeat</keyword>
<dbReference type="Proteomes" id="UP000176377">
    <property type="component" value="Unassembled WGS sequence"/>
</dbReference>
<feature type="repeat" description="TPR" evidence="1">
    <location>
        <begin position="119"/>
        <end position="152"/>
    </location>
</feature>
<proteinExistence type="predicted"/>
<protein>
    <submittedName>
        <fullName evidence="3">Uncharacterized protein</fullName>
    </submittedName>
</protein>
<reference evidence="3 4" key="1">
    <citation type="journal article" date="2016" name="Nat. Commun.">
        <title>Thousands of microbial genomes shed light on interconnected biogeochemical processes in an aquifer system.</title>
        <authorList>
            <person name="Anantharaman K."/>
            <person name="Brown C.T."/>
            <person name="Hug L.A."/>
            <person name="Sharon I."/>
            <person name="Castelle C.J."/>
            <person name="Probst A.J."/>
            <person name="Thomas B.C."/>
            <person name="Singh A."/>
            <person name="Wilkins M.J."/>
            <person name="Karaoz U."/>
            <person name="Brodie E.L."/>
            <person name="Williams K.H."/>
            <person name="Hubbard S.S."/>
            <person name="Banfield J.F."/>
        </authorList>
    </citation>
    <scope>NUCLEOTIDE SEQUENCE [LARGE SCALE GENOMIC DNA]</scope>
</reference>
<gene>
    <name evidence="3" type="ORF">A2765_02760</name>
</gene>
<dbReference type="PROSITE" id="PS50005">
    <property type="entry name" value="TPR"/>
    <property type="match status" value="1"/>
</dbReference>
<evidence type="ECO:0000313" key="3">
    <source>
        <dbReference type="EMBL" id="OGG58619.1"/>
    </source>
</evidence>
<evidence type="ECO:0000256" key="2">
    <source>
        <dbReference type="SAM" id="Phobius"/>
    </source>
</evidence>
<accession>A0A1F6DB25</accession>
<feature type="transmembrane region" description="Helical" evidence="2">
    <location>
        <begin position="7"/>
        <end position="24"/>
    </location>
</feature>
<dbReference type="EMBL" id="MFLA01000032">
    <property type="protein sequence ID" value="OGG58619.1"/>
    <property type="molecule type" value="Genomic_DNA"/>
</dbReference>
<keyword evidence="2" id="KW-0812">Transmembrane</keyword>
<evidence type="ECO:0000256" key="1">
    <source>
        <dbReference type="PROSITE-ProRule" id="PRU00339"/>
    </source>
</evidence>
<evidence type="ECO:0000313" key="4">
    <source>
        <dbReference type="Proteomes" id="UP000176377"/>
    </source>
</evidence>
<dbReference type="InterPro" id="IPR011990">
    <property type="entry name" value="TPR-like_helical_dom_sf"/>
</dbReference>
<name>A0A1F6DB25_9BACT</name>
<dbReference type="Gene3D" id="1.25.40.10">
    <property type="entry name" value="Tetratricopeptide repeat domain"/>
    <property type="match status" value="1"/>
</dbReference>